<sequence length="189" mass="20743">MLKKLTIAIALLTINSQASARGIDFKLAEEMVELTYLTESSTFGYGGADVGFGAFFNENDDYQFNAEAMILGNPSGNNKALQLGIGGKIMYTSFDKINDEAGALAIAGKIRYVIPSSTPVAFLVAFYYAPGITSFSNAESFREYRLAVEVEITPSARAYLGYRNMEYEFAGNFKYELDDSAHVGVKFDF</sequence>
<dbReference type="EMBL" id="UOFI01000074">
    <property type="protein sequence ID" value="VAW66160.1"/>
    <property type="molecule type" value="Genomic_DNA"/>
</dbReference>
<evidence type="ECO:0008006" key="2">
    <source>
        <dbReference type="Google" id="ProtNLM"/>
    </source>
</evidence>
<reference evidence="1" key="1">
    <citation type="submission" date="2018-06" db="EMBL/GenBank/DDBJ databases">
        <authorList>
            <person name="Zhirakovskaya E."/>
        </authorList>
    </citation>
    <scope>NUCLEOTIDE SEQUENCE</scope>
</reference>
<evidence type="ECO:0000313" key="1">
    <source>
        <dbReference type="EMBL" id="VAW66160.1"/>
    </source>
</evidence>
<proteinExistence type="predicted"/>
<name>A0A3B0XN42_9ZZZZ</name>
<protein>
    <recommendedName>
        <fullName evidence="2">YfaZ</fullName>
    </recommendedName>
</protein>
<gene>
    <name evidence="1" type="ORF">MNBD_GAMMA09-3433</name>
</gene>
<accession>A0A3B0XN42</accession>
<organism evidence="1">
    <name type="scientific">hydrothermal vent metagenome</name>
    <dbReference type="NCBI Taxonomy" id="652676"/>
    <lineage>
        <taxon>unclassified sequences</taxon>
        <taxon>metagenomes</taxon>
        <taxon>ecological metagenomes</taxon>
    </lineage>
</organism>
<dbReference type="AlphaFoldDB" id="A0A3B0XN42"/>